<evidence type="ECO:0000256" key="1">
    <source>
        <dbReference type="ARBA" id="ARBA00023224"/>
    </source>
</evidence>
<dbReference type="STRING" id="745820.SAMN04488053_105182"/>
<feature type="transmembrane region" description="Helical" evidence="3">
    <location>
        <begin position="158"/>
        <end position="181"/>
    </location>
</feature>
<evidence type="ECO:0000259" key="4">
    <source>
        <dbReference type="PROSITE" id="PS50111"/>
    </source>
</evidence>
<evidence type="ECO:0000256" key="2">
    <source>
        <dbReference type="PROSITE-ProRule" id="PRU00284"/>
    </source>
</evidence>
<feature type="domain" description="Methyl-accepting transducer" evidence="4">
    <location>
        <begin position="224"/>
        <end position="460"/>
    </location>
</feature>
<dbReference type="OrthoDB" id="2166737at2"/>
<feature type="transmembrane region" description="Helical" evidence="3">
    <location>
        <begin position="9"/>
        <end position="29"/>
    </location>
</feature>
<evidence type="ECO:0000256" key="3">
    <source>
        <dbReference type="SAM" id="Phobius"/>
    </source>
</evidence>
<gene>
    <name evidence="5" type="ORF">SAMN04488053_105182</name>
</gene>
<dbReference type="PROSITE" id="PS50111">
    <property type="entry name" value="CHEMOTAXIS_TRANSDUC_2"/>
    <property type="match status" value="1"/>
</dbReference>
<keyword evidence="3" id="KW-0812">Transmembrane</keyword>
<dbReference type="SMART" id="SM00283">
    <property type="entry name" value="MA"/>
    <property type="match status" value="1"/>
</dbReference>
<reference evidence="6" key="1">
    <citation type="submission" date="2016-10" db="EMBL/GenBank/DDBJ databases">
        <authorList>
            <person name="Varghese N."/>
            <person name="Submissions S."/>
        </authorList>
    </citation>
    <scope>NUCLEOTIDE SEQUENCE [LARGE SCALE GENOMIC DNA]</scope>
    <source>
        <strain evidence="6">CGMCC 1.10369</strain>
    </source>
</reference>
<dbReference type="RefSeq" id="WP_090842904.1">
    <property type="nucleotide sequence ID" value="NZ_FNIL01000005.1"/>
</dbReference>
<feature type="transmembrane region" description="Helical" evidence="3">
    <location>
        <begin position="55"/>
        <end position="75"/>
    </location>
</feature>
<keyword evidence="6" id="KW-1185">Reference proteome</keyword>
<dbReference type="SUPFAM" id="SSF58104">
    <property type="entry name" value="Methyl-accepting chemotaxis protein (MCP) signaling domain"/>
    <property type="match status" value="1"/>
</dbReference>
<evidence type="ECO:0000313" key="6">
    <source>
        <dbReference type="Proteomes" id="UP000198778"/>
    </source>
</evidence>
<dbReference type="EMBL" id="FNIL01000005">
    <property type="protein sequence ID" value="SDO00499.1"/>
    <property type="molecule type" value="Genomic_DNA"/>
</dbReference>
<dbReference type="GO" id="GO:0007165">
    <property type="term" value="P:signal transduction"/>
    <property type="evidence" value="ECO:0007669"/>
    <property type="project" value="UniProtKB-KW"/>
</dbReference>
<accession>A0A1H0G188</accession>
<dbReference type="AlphaFoldDB" id="A0A1H0G188"/>
<keyword evidence="3" id="KW-1133">Transmembrane helix</keyword>
<name>A0A1H0G188_9BACI</name>
<dbReference type="InterPro" id="IPR004089">
    <property type="entry name" value="MCPsignal_dom"/>
</dbReference>
<dbReference type="PANTHER" id="PTHR32089:SF112">
    <property type="entry name" value="LYSOZYME-LIKE PROTEIN-RELATED"/>
    <property type="match status" value="1"/>
</dbReference>
<dbReference type="Proteomes" id="UP000198778">
    <property type="component" value="Unassembled WGS sequence"/>
</dbReference>
<dbReference type="PANTHER" id="PTHR32089">
    <property type="entry name" value="METHYL-ACCEPTING CHEMOTAXIS PROTEIN MCPB"/>
    <property type="match status" value="1"/>
</dbReference>
<sequence length="511" mass="56381">MEMQGRKNVIMLGFAGFVLLLSVFVHVMHREVGWLDTYLLLSQVQSSQPASLTPALNFLLFLPFIIFGTAVVFFLKNKEHAWMPVLIMLTLTFGSISIIAGGDGMVEYHFSIFMVLASLAYFDSIRLVLISTIIFAIQHLAGYFTVPELLCGTSDYPFYLLMIHAVFLIFTAGVIIIQLVARQRYYAAVAAQENKNKGTIDELINKLKTTAGSVVGSVKELKSGVDTVTNSSQEITGAITNMVAGAQQQLSASEQTQAAAALAGEKSRQVTEQAEQSTDSAELVLEQVAAGRVKMKQSEEAMYKIEEGVTRMDEASRQLEKRSADIEKTLDLMTEISEQTNLLALNAAIEAARAGEAGRGFAVVAEEVRKLADQSKNYAGKIAEVLQELIHDSEKMNQVMEESKTHVSTGTQEVRQANDIFSTIKEHIDIVVEQTKHSHQLSRNMSEETKEMEAAIKDVIFIAEQNKNSSDEISESADEQMMTYAKLEEISRLLQGLAEELEAQIEEVQAG</sequence>
<keyword evidence="1 2" id="KW-0807">Transducer</keyword>
<organism evidence="5 6">
    <name type="scientific">Alkalicoccus daliensis</name>
    <dbReference type="NCBI Taxonomy" id="745820"/>
    <lineage>
        <taxon>Bacteria</taxon>
        <taxon>Bacillati</taxon>
        <taxon>Bacillota</taxon>
        <taxon>Bacilli</taxon>
        <taxon>Bacillales</taxon>
        <taxon>Bacillaceae</taxon>
        <taxon>Alkalicoccus</taxon>
    </lineage>
</organism>
<feature type="transmembrane region" description="Helical" evidence="3">
    <location>
        <begin position="82"/>
        <end position="100"/>
    </location>
</feature>
<keyword evidence="3" id="KW-0472">Membrane</keyword>
<feature type="transmembrane region" description="Helical" evidence="3">
    <location>
        <begin position="127"/>
        <end position="146"/>
    </location>
</feature>
<dbReference type="Pfam" id="PF00015">
    <property type="entry name" value="MCPsignal"/>
    <property type="match status" value="1"/>
</dbReference>
<protein>
    <submittedName>
        <fullName evidence="5">Methyl-accepting chemotaxis protein</fullName>
    </submittedName>
</protein>
<proteinExistence type="predicted"/>
<dbReference type="GO" id="GO:0016020">
    <property type="term" value="C:membrane"/>
    <property type="evidence" value="ECO:0007669"/>
    <property type="project" value="InterPro"/>
</dbReference>
<dbReference type="Gene3D" id="1.10.287.950">
    <property type="entry name" value="Methyl-accepting chemotaxis protein"/>
    <property type="match status" value="1"/>
</dbReference>
<evidence type="ECO:0000313" key="5">
    <source>
        <dbReference type="EMBL" id="SDO00499.1"/>
    </source>
</evidence>